<proteinExistence type="predicted"/>
<dbReference type="EMBL" id="NJGU01000008">
    <property type="protein sequence ID" value="OWY28204.1"/>
    <property type="molecule type" value="Genomic_DNA"/>
</dbReference>
<accession>A0A246WPB1</accession>
<feature type="transmembrane region" description="Helical" evidence="1">
    <location>
        <begin position="353"/>
        <end position="378"/>
    </location>
</feature>
<reference evidence="2 3" key="1">
    <citation type="submission" date="2017-06" db="EMBL/GenBank/DDBJ databases">
        <title>Herbaspirillum phytohormonus sp. nov., isolated from the root nodule of Robinia pseudoacacia in lead-zinc mine.</title>
        <authorList>
            <person name="Fan M."/>
            <person name="Lin Y."/>
        </authorList>
    </citation>
    <scope>NUCLEOTIDE SEQUENCE [LARGE SCALE GENOMIC DNA]</scope>
    <source>
        <strain evidence="2 3">HZ10</strain>
    </source>
</reference>
<dbReference type="Proteomes" id="UP000197596">
    <property type="component" value="Unassembled WGS sequence"/>
</dbReference>
<evidence type="ECO:0000313" key="2">
    <source>
        <dbReference type="EMBL" id="OWY28204.1"/>
    </source>
</evidence>
<gene>
    <name evidence="2" type="ORF">CEJ42_16455</name>
</gene>
<comment type="caution">
    <text evidence="2">The sequence shown here is derived from an EMBL/GenBank/DDBJ whole genome shotgun (WGS) entry which is preliminary data.</text>
</comment>
<protein>
    <submittedName>
        <fullName evidence="2">Uncharacterized protein</fullName>
    </submittedName>
</protein>
<feature type="transmembrane region" description="Helical" evidence="1">
    <location>
        <begin position="320"/>
        <end position="341"/>
    </location>
</feature>
<keyword evidence="1" id="KW-1133">Transmembrane helix</keyword>
<feature type="transmembrane region" description="Helical" evidence="1">
    <location>
        <begin position="215"/>
        <end position="240"/>
    </location>
</feature>
<evidence type="ECO:0000256" key="1">
    <source>
        <dbReference type="SAM" id="Phobius"/>
    </source>
</evidence>
<dbReference type="AlphaFoldDB" id="A0A246WPB1"/>
<name>A0A246WPB1_9BURK</name>
<organism evidence="2 3">
    <name type="scientific">Herbaspirillum robiniae</name>
    <dbReference type="NCBI Taxonomy" id="2014887"/>
    <lineage>
        <taxon>Bacteria</taxon>
        <taxon>Pseudomonadati</taxon>
        <taxon>Pseudomonadota</taxon>
        <taxon>Betaproteobacteria</taxon>
        <taxon>Burkholderiales</taxon>
        <taxon>Oxalobacteraceae</taxon>
        <taxon>Herbaspirillum</taxon>
    </lineage>
</organism>
<feature type="transmembrane region" description="Helical" evidence="1">
    <location>
        <begin position="46"/>
        <end position="74"/>
    </location>
</feature>
<feature type="transmembrane region" description="Helical" evidence="1">
    <location>
        <begin position="261"/>
        <end position="278"/>
    </location>
</feature>
<feature type="transmembrane region" description="Helical" evidence="1">
    <location>
        <begin position="134"/>
        <end position="158"/>
    </location>
</feature>
<sequence>MTLFIVTLIAAGLGFLIGYLCQVLSPGLSTAILKSIHLTATNKADIAFSIVYAVYFGLTVTLCFSIVAFGCLLLPTTMEMRQQMFTAIKVILLSLAFSTATTVAYASIFKGRIAALEIMTEILTSGTSQEDFRLGIYLAHSAFGGLFLGIVMAIWNLVRFLRTKIRLAEYLLNGDSTLAKAVSLIYPFNGLKALLVSVTVISLGWQLFLNTDHSYLRLFIFTYGSATWAIAAGYLYEFVLTKAGKNSELMSEFYGEMSDDIYVLVVFSLSVFVFYWRLPNPYAWTNLDLGLLAPPYFLYVLLTLYRCGKTKVAGHRFSQSFVNSMIGSIAVLYVGAFYVFYRIQTENITAMESLWWQITMFSTSITTFIGARLLLFYLRRGKLEGSPIWLEAFRTLKFSSGLYEKLVEVTPAWNDRVVKENARLRKEKRQQQKRRK</sequence>
<evidence type="ECO:0000313" key="3">
    <source>
        <dbReference type="Proteomes" id="UP000197596"/>
    </source>
</evidence>
<feature type="transmembrane region" description="Helical" evidence="1">
    <location>
        <begin position="290"/>
        <end position="308"/>
    </location>
</feature>
<keyword evidence="1" id="KW-0472">Membrane</keyword>
<feature type="transmembrane region" description="Helical" evidence="1">
    <location>
        <begin position="190"/>
        <end position="209"/>
    </location>
</feature>
<feature type="transmembrane region" description="Helical" evidence="1">
    <location>
        <begin position="86"/>
        <end position="108"/>
    </location>
</feature>
<keyword evidence="1" id="KW-0812">Transmembrane</keyword>